<sequence>MADIPDHSNMIPPPSPQTSDAPCHLLDLAAELRNHIYEYALIEDDAITFSRSKIAQPGLLRTCRQIREETRPIYYCRNDFVIMYSCCAYDIRIVRTFFKQAEGFWSNYERLRSELCRVSYQETKLRPIWYKAIAWLKAYHADEVPRYRCNCVRACLGRGCCEFRSAFGLVAELTGWKWEDVETMLVAYKKDVVKQTGKKWWNY</sequence>
<dbReference type="PANTHER" id="PTHR42085:SF1">
    <property type="entry name" value="F-BOX DOMAIN-CONTAINING PROTEIN"/>
    <property type="match status" value="1"/>
</dbReference>
<dbReference type="AlphaFoldDB" id="A0A139H9A4"/>
<dbReference type="EMBL" id="LFZN01000101">
    <property type="protein sequence ID" value="KXS99026.1"/>
    <property type="molecule type" value="Genomic_DNA"/>
</dbReference>
<dbReference type="OrthoDB" id="62952at2759"/>
<evidence type="ECO:0000313" key="1">
    <source>
        <dbReference type="EMBL" id="KXS99026.1"/>
    </source>
</evidence>
<dbReference type="Proteomes" id="UP000070133">
    <property type="component" value="Unassembled WGS sequence"/>
</dbReference>
<keyword evidence="2" id="KW-1185">Reference proteome</keyword>
<reference evidence="1 2" key="1">
    <citation type="submission" date="2015-07" db="EMBL/GenBank/DDBJ databases">
        <title>Comparative genomics of the Sigatoka disease complex on banana suggests a link between parallel evolutionary changes in Pseudocercospora fijiensis and Pseudocercospora eumusae and increased virulence on the banana host.</title>
        <authorList>
            <person name="Chang T.-C."/>
            <person name="Salvucci A."/>
            <person name="Crous P.W."/>
            <person name="Stergiopoulos I."/>
        </authorList>
    </citation>
    <scope>NUCLEOTIDE SEQUENCE [LARGE SCALE GENOMIC DNA]</scope>
    <source>
        <strain evidence="1 2">CBS 114824</strain>
    </source>
</reference>
<organism evidence="1 2">
    <name type="scientific">Pseudocercospora eumusae</name>
    <dbReference type="NCBI Taxonomy" id="321146"/>
    <lineage>
        <taxon>Eukaryota</taxon>
        <taxon>Fungi</taxon>
        <taxon>Dikarya</taxon>
        <taxon>Ascomycota</taxon>
        <taxon>Pezizomycotina</taxon>
        <taxon>Dothideomycetes</taxon>
        <taxon>Dothideomycetidae</taxon>
        <taxon>Mycosphaerellales</taxon>
        <taxon>Mycosphaerellaceae</taxon>
        <taxon>Pseudocercospora</taxon>
    </lineage>
</organism>
<protein>
    <submittedName>
        <fullName evidence="1">Uncharacterized protein</fullName>
    </submittedName>
</protein>
<proteinExistence type="predicted"/>
<gene>
    <name evidence="1" type="ORF">AC578_6140</name>
</gene>
<evidence type="ECO:0000313" key="2">
    <source>
        <dbReference type="Proteomes" id="UP000070133"/>
    </source>
</evidence>
<dbReference type="InterPro" id="IPR038883">
    <property type="entry name" value="AN11006-like"/>
</dbReference>
<name>A0A139H9A4_9PEZI</name>
<dbReference type="PANTHER" id="PTHR42085">
    <property type="entry name" value="F-BOX DOMAIN-CONTAINING PROTEIN"/>
    <property type="match status" value="1"/>
</dbReference>
<comment type="caution">
    <text evidence="1">The sequence shown here is derived from an EMBL/GenBank/DDBJ whole genome shotgun (WGS) entry which is preliminary data.</text>
</comment>
<accession>A0A139H9A4</accession>
<dbReference type="EMBL" id="LFZN01000101">
    <property type="protein sequence ID" value="KXS99027.1"/>
    <property type="molecule type" value="Genomic_DNA"/>
</dbReference>